<dbReference type="CDD" id="cd21459">
    <property type="entry name" value="DLC-like_TCTEX1D2"/>
    <property type="match status" value="1"/>
</dbReference>
<dbReference type="InterPro" id="IPR038586">
    <property type="entry name" value="Tctex-1-like_sf"/>
</dbReference>
<sequence>MALSESTKLETLHEMKEELIDIPDLFNILSTTVVVHSDLPYAPTTRFQPGKVKEIIQNVLKEKLGGVNYDSEQAPQWIREITDTIKLQVREMGLERYKIVVQSVIGDQRDQGFQFASKCLWDPATDDYAFGSFVNDKVFGVAGAWAIYLP</sequence>
<dbReference type="EMBL" id="OZ019895">
    <property type="protein sequence ID" value="CAK9218791.1"/>
    <property type="molecule type" value="Genomic_DNA"/>
</dbReference>
<protein>
    <submittedName>
        <fullName evidence="1">Uncharacterized protein</fullName>
    </submittedName>
</protein>
<name>A0ABP0UCH3_9BRYO</name>
<dbReference type="Pfam" id="PF03645">
    <property type="entry name" value="Tctex-1"/>
    <property type="match status" value="1"/>
</dbReference>
<dbReference type="Proteomes" id="UP001497512">
    <property type="component" value="Chromosome 3"/>
</dbReference>
<dbReference type="PANTHER" id="PTHR21255">
    <property type="entry name" value="T-COMPLEX-ASSOCIATED-TESTIS-EXPRESSED 1/ DYNEIN LIGHT CHAIN"/>
    <property type="match status" value="1"/>
</dbReference>
<reference evidence="1" key="1">
    <citation type="submission" date="2024-02" db="EMBL/GenBank/DDBJ databases">
        <authorList>
            <consortium name="ELIXIR-Norway"/>
            <consortium name="Elixir Norway"/>
        </authorList>
    </citation>
    <scope>NUCLEOTIDE SEQUENCE</scope>
</reference>
<dbReference type="PANTHER" id="PTHR21255:SF67">
    <property type="entry name" value="TCTEX1 DOMAIN-CONTAINING PROTEIN 2"/>
    <property type="match status" value="1"/>
</dbReference>
<organism evidence="1 2">
    <name type="scientific">Sphagnum troendelagicum</name>
    <dbReference type="NCBI Taxonomy" id="128251"/>
    <lineage>
        <taxon>Eukaryota</taxon>
        <taxon>Viridiplantae</taxon>
        <taxon>Streptophyta</taxon>
        <taxon>Embryophyta</taxon>
        <taxon>Bryophyta</taxon>
        <taxon>Sphagnophytina</taxon>
        <taxon>Sphagnopsida</taxon>
        <taxon>Sphagnales</taxon>
        <taxon>Sphagnaceae</taxon>
        <taxon>Sphagnum</taxon>
    </lineage>
</organism>
<dbReference type="Gene3D" id="3.30.1140.40">
    <property type="entry name" value="Tctex-1"/>
    <property type="match status" value="1"/>
</dbReference>
<evidence type="ECO:0000313" key="1">
    <source>
        <dbReference type="EMBL" id="CAK9218791.1"/>
    </source>
</evidence>
<keyword evidence="2" id="KW-1185">Reference proteome</keyword>
<evidence type="ECO:0000313" key="2">
    <source>
        <dbReference type="Proteomes" id="UP001497512"/>
    </source>
</evidence>
<gene>
    <name evidence="1" type="ORF">CSSPTR1EN2_LOCUS14161</name>
</gene>
<dbReference type="InterPro" id="IPR005334">
    <property type="entry name" value="Tctex-1-like"/>
</dbReference>
<accession>A0ABP0UCH3</accession>
<proteinExistence type="predicted"/>